<reference evidence="2 3" key="1">
    <citation type="submission" date="2019-03" db="EMBL/GenBank/DDBJ databases">
        <title>Genomic Encyclopedia of Type Strains, Phase IV (KMG-IV): sequencing the most valuable type-strain genomes for metagenomic binning, comparative biology and taxonomic classification.</title>
        <authorList>
            <person name="Goeker M."/>
        </authorList>
    </citation>
    <scope>NUCLEOTIDE SEQUENCE [LARGE SCALE GENOMIC DNA]</scope>
    <source>
        <strain evidence="2 3">DSM 103792</strain>
    </source>
</reference>
<gene>
    <name evidence="2" type="ORF">EV696_12636</name>
</gene>
<comment type="caution">
    <text evidence="2">The sequence shown here is derived from an EMBL/GenBank/DDBJ whole genome shotgun (WGS) entry which is preliminary data.</text>
</comment>
<protein>
    <submittedName>
        <fullName evidence="2">Uncharacterized protein</fullName>
    </submittedName>
</protein>
<accession>A0A4R6ULN1</accession>
<dbReference type="OrthoDB" id="9983140at2"/>
<evidence type="ECO:0000313" key="3">
    <source>
        <dbReference type="Proteomes" id="UP000295375"/>
    </source>
</evidence>
<organism evidence="2 3">
    <name type="scientific">Permianibacter aggregans</name>
    <dbReference type="NCBI Taxonomy" id="1510150"/>
    <lineage>
        <taxon>Bacteria</taxon>
        <taxon>Pseudomonadati</taxon>
        <taxon>Pseudomonadota</taxon>
        <taxon>Gammaproteobacteria</taxon>
        <taxon>Pseudomonadales</taxon>
        <taxon>Pseudomonadaceae</taxon>
        <taxon>Permianibacter</taxon>
    </lineage>
</organism>
<dbReference type="Proteomes" id="UP000295375">
    <property type="component" value="Unassembled WGS sequence"/>
</dbReference>
<dbReference type="EMBL" id="SNYM01000026">
    <property type="protein sequence ID" value="TDQ44154.1"/>
    <property type="molecule type" value="Genomic_DNA"/>
</dbReference>
<proteinExistence type="predicted"/>
<evidence type="ECO:0000256" key="1">
    <source>
        <dbReference type="SAM" id="SignalP"/>
    </source>
</evidence>
<dbReference type="AlphaFoldDB" id="A0A4R6ULN1"/>
<dbReference type="RefSeq" id="WP_133593421.1">
    <property type="nucleotide sequence ID" value="NZ_SNYM01000026.1"/>
</dbReference>
<keyword evidence="3" id="KW-1185">Reference proteome</keyword>
<evidence type="ECO:0000313" key="2">
    <source>
        <dbReference type="EMBL" id="TDQ44154.1"/>
    </source>
</evidence>
<name>A0A4R6ULN1_9GAMM</name>
<keyword evidence="1" id="KW-0732">Signal</keyword>
<feature type="signal peptide" evidence="1">
    <location>
        <begin position="1"/>
        <end position="21"/>
    </location>
</feature>
<sequence>METMKLALRWMVIGMAIVINADDALANSPCRLSSADLQAATGRTFNEGEVTITATGISMCVYTEKDKPKRRVTLEVSSDNAEKQFESKMRLLQLGKKSIVLPGVGDKAYFNGTAAGVLKGDTFFSLGQLRRSSEPELKPENVIALLSKTISE</sequence>
<feature type="chain" id="PRO_5020427974" evidence="1">
    <location>
        <begin position="22"/>
        <end position="152"/>
    </location>
</feature>